<accession>A0AAN0S0J8</accession>
<feature type="domain" description="Strictosidine synthase conserved region" evidence="4">
    <location>
        <begin position="106"/>
        <end position="189"/>
    </location>
</feature>
<dbReference type="AlphaFoldDB" id="A0AAN0S0J8"/>
<comment type="similarity">
    <text evidence="1">Belongs to the strictosidine synthase family.</text>
</comment>
<dbReference type="KEGG" id="bcen:DM39_4929"/>
<organism evidence="5 6">
    <name type="scientific">Burkholderia cenocepacia</name>
    <dbReference type="NCBI Taxonomy" id="95486"/>
    <lineage>
        <taxon>Bacteria</taxon>
        <taxon>Pseudomonadati</taxon>
        <taxon>Pseudomonadota</taxon>
        <taxon>Betaproteobacteria</taxon>
        <taxon>Burkholderiales</taxon>
        <taxon>Burkholderiaceae</taxon>
        <taxon>Burkholderia</taxon>
        <taxon>Burkholderia cepacia complex</taxon>
    </lineage>
</organism>
<dbReference type="Proteomes" id="UP000029413">
    <property type="component" value="Chromosome 2"/>
</dbReference>
<dbReference type="Gene3D" id="2.120.10.30">
    <property type="entry name" value="TolB, C-terminal domain"/>
    <property type="match status" value="1"/>
</dbReference>
<dbReference type="InterPro" id="IPR018119">
    <property type="entry name" value="Strictosidine_synth_cons-reg"/>
</dbReference>
<evidence type="ECO:0000256" key="2">
    <source>
        <dbReference type="ARBA" id="ARBA00022553"/>
    </source>
</evidence>
<evidence type="ECO:0000256" key="1">
    <source>
        <dbReference type="ARBA" id="ARBA00009191"/>
    </source>
</evidence>
<protein>
    <submittedName>
        <fullName evidence="5">Strictosidine synthase family protein</fullName>
    </submittedName>
</protein>
<dbReference type="PANTHER" id="PTHR10426:SF88">
    <property type="entry name" value="ADIPOCYTE PLASMA MEMBRANE-ASSOCIATED PROTEIN HEMOMUCIN-RELATED"/>
    <property type="match status" value="1"/>
</dbReference>
<gene>
    <name evidence="5" type="ORF">DM39_4929</name>
</gene>
<name>A0AAN0S0J8_9BURK</name>
<evidence type="ECO:0000313" key="6">
    <source>
        <dbReference type="Proteomes" id="UP000029413"/>
    </source>
</evidence>
<keyword evidence="6" id="KW-1185">Reference proteome</keyword>
<proteinExistence type="inferred from homology"/>
<dbReference type="Pfam" id="PF20067">
    <property type="entry name" value="SSL_N"/>
    <property type="match status" value="1"/>
</dbReference>
<sequence>MNKQPEKRLISLPGEGPEDVVADNDGNLIVGVKDGRILRVNPRTGSAVELVRTSGRPLGLEVLPDGRILICDSPAGLLEFNPSDGRVNLLVDRYQEQRLGFCSNVVSATDGTIYFSTTTDRYTFDDWMKDVIEHIPTGRVFRRYVDGRVEMLLDGLYFANGLALARDQSWIIVAETTACRLTRLWLKGEKAGSREVFAELPGYPDNCSVTDDGKVWVAVCAPRDPEIERIHEMPLSEREAAARRDPELQPVPQYVAWAMTFDQNAKLVGDYRWDDGAYGMVTGVCQVGDTVYLSSTVGASIMAFDILS</sequence>
<dbReference type="PANTHER" id="PTHR10426">
    <property type="entry name" value="STRICTOSIDINE SYNTHASE-RELATED"/>
    <property type="match status" value="1"/>
</dbReference>
<reference evidence="5 6" key="1">
    <citation type="submission" date="2014-05" db="EMBL/GenBank/DDBJ databases">
        <authorList>
            <person name="Bishop-Lilly K.A."/>
            <person name="Broomall S.M."/>
            <person name="Chain P.S."/>
            <person name="Chertkov O."/>
            <person name="Coyne S.R."/>
            <person name="Daligault H.E."/>
            <person name="Davenport K.W."/>
            <person name="Erkkila T."/>
            <person name="Frey K.G."/>
            <person name="Gibbons H.S."/>
            <person name="Gu W."/>
            <person name="Jaissle J."/>
            <person name="Johnson S.L."/>
            <person name="Koroleva G.I."/>
            <person name="Ladner J.T."/>
            <person name="Lo C.-C."/>
            <person name="Minogue T.D."/>
            <person name="Munk C."/>
            <person name="Palacios G.F."/>
            <person name="Redden C.L."/>
            <person name="Rosenzweig C.N."/>
            <person name="Scholz M.B."/>
            <person name="Teshima H."/>
            <person name="Xu Y."/>
        </authorList>
    </citation>
    <scope>NUCLEOTIDE SEQUENCE [LARGE SCALE GENOMIC DNA]</scope>
    <source>
        <strain evidence="5 6">DDS 22E-1</strain>
    </source>
</reference>
<evidence type="ECO:0000256" key="3">
    <source>
        <dbReference type="ARBA" id="ARBA00023180"/>
    </source>
</evidence>
<dbReference type="EMBL" id="CP007784">
    <property type="protein sequence ID" value="AIO36939.1"/>
    <property type="molecule type" value="Genomic_DNA"/>
</dbReference>
<keyword evidence="3" id="KW-0325">Glycoprotein</keyword>
<evidence type="ECO:0000259" key="4">
    <source>
        <dbReference type="Pfam" id="PF03088"/>
    </source>
</evidence>
<dbReference type="Pfam" id="PF03088">
    <property type="entry name" value="Str_synth"/>
    <property type="match status" value="1"/>
</dbReference>
<dbReference type="GO" id="GO:0016787">
    <property type="term" value="F:hydrolase activity"/>
    <property type="evidence" value="ECO:0007669"/>
    <property type="project" value="TreeGrafter"/>
</dbReference>
<evidence type="ECO:0000313" key="5">
    <source>
        <dbReference type="EMBL" id="AIO36939.1"/>
    </source>
</evidence>
<dbReference type="InterPro" id="IPR011042">
    <property type="entry name" value="6-blade_b-propeller_TolB-like"/>
</dbReference>
<keyword evidence="2" id="KW-0597">Phosphoprotein</keyword>
<dbReference type="SUPFAM" id="SSF63829">
    <property type="entry name" value="Calcium-dependent phosphotriesterase"/>
    <property type="match status" value="1"/>
</dbReference>